<accession>A0A1F5TRZ4</accession>
<protein>
    <submittedName>
        <fullName evidence="1">Uncharacterized protein</fullName>
    </submittedName>
</protein>
<proteinExistence type="predicted"/>
<name>A0A1F5TRZ4_9BACT</name>
<dbReference type="Proteomes" id="UP000177579">
    <property type="component" value="Unassembled WGS sequence"/>
</dbReference>
<comment type="caution">
    <text evidence="1">The sequence shown here is derived from an EMBL/GenBank/DDBJ whole genome shotgun (WGS) entry which is preliminary data.</text>
</comment>
<reference evidence="1 2" key="1">
    <citation type="journal article" date="2016" name="Nat. Commun.">
        <title>Thousands of microbial genomes shed light on interconnected biogeochemical processes in an aquifer system.</title>
        <authorList>
            <person name="Anantharaman K."/>
            <person name="Brown C.T."/>
            <person name="Hug L.A."/>
            <person name="Sharon I."/>
            <person name="Castelle C.J."/>
            <person name="Probst A.J."/>
            <person name="Thomas B.C."/>
            <person name="Singh A."/>
            <person name="Wilkins M.J."/>
            <person name="Karaoz U."/>
            <person name="Brodie E.L."/>
            <person name="Williams K.H."/>
            <person name="Hubbard S.S."/>
            <person name="Banfield J.F."/>
        </authorList>
    </citation>
    <scope>NUCLEOTIDE SEQUENCE [LARGE SCALE GENOMIC DNA]</scope>
</reference>
<sequence length="184" mass="21866">MEQYWMPKKQDFKNLRLCLDNYLADFLFIRDCGGVREDGKYSAQGKTKIREDLTDKTLDFKKDKSGLYMLIDSAEVFHFSLKNYYKGFSLAYERIEPTDDGIGRMVILSHGINPYDPALPEPQRSFLRNVWDDHLIEIYFKGRVNLKFHSWWEKPDWKYWTIDKPGNIEGAILKSRMEQGKEDF</sequence>
<gene>
    <name evidence="1" type="ORF">A2531_05735</name>
</gene>
<evidence type="ECO:0000313" key="1">
    <source>
        <dbReference type="EMBL" id="OGF41756.1"/>
    </source>
</evidence>
<organism evidence="1 2">
    <name type="scientific">Candidatus Falkowbacteria bacterium RIFOXYD2_FULL_34_120</name>
    <dbReference type="NCBI Taxonomy" id="1798007"/>
    <lineage>
        <taxon>Bacteria</taxon>
        <taxon>Candidatus Falkowiibacteriota</taxon>
    </lineage>
</organism>
<dbReference type="EMBL" id="MFGO01000005">
    <property type="protein sequence ID" value="OGF41756.1"/>
    <property type="molecule type" value="Genomic_DNA"/>
</dbReference>
<dbReference type="AlphaFoldDB" id="A0A1F5TRZ4"/>
<evidence type="ECO:0000313" key="2">
    <source>
        <dbReference type="Proteomes" id="UP000177579"/>
    </source>
</evidence>